<proteinExistence type="predicted"/>
<reference evidence="3" key="1">
    <citation type="journal article" date="2015" name="Nature">
        <title>Complex archaea that bridge the gap between prokaryotes and eukaryotes.</title>
        <authorList>
            <person name="Spang A."/>
            <person name="Saw J.H."/>
            <person name="Jorgensen S.L."/>
            <person name="Zaremba-Niedzwiedzka K."/>
            <person name="Martijn J."/>
            <person name="Lind A.E."/>
            <person name="van Eijk R."/>
            <person name="Schleper C."/>
            <person name="Guy L."/>
            <person name="Ettema T.J."/>
        </authorList>
    </citation>
    <scope>NUCLEOTIDE SEQUENCE</scope>
</reference>
<evidence type="ECO:0000259" key="2">
    <source>
        <dbReference type="Pfam" id="PF06580"/>
    </source>
</evidence>
<gene>
    <name evidence="3" type="ORF">LCGC14_1641670</name>
</gene>
<accession>A0A0F9KZ34</accession>
<evidence type="ECO:0000256" key="1">
    <source>
        <dbReference type="SAM" id="Phobius"/>
    </source>
</evidence>
<feature type="transmembrane region" description="Helical" evidence="1">
    <location>
        <begin position="110"/>
        <end position="129"/>
    </location>
</feature>
<dbReference type="InterPro" id="IPR050640">
    <property type="entry name" value="Bact_2-comp_sensor_kinase"/>
</dbReference>
<feature type="transmembrane region" description="Helical" evidence="1">
    <location>
        <begin position="197"/>
        <end position="217"/>
    </location>
</feature>
<keyword evidence="1" id="KW-0472">Membrane</keyword>
<feature type="transmembrane region" description="Helical" evidence="1">
    <location>
        <begin position="79"/>
        <end position="98"/>
    </location>
</feature>
<feature type="transmembrane region" description="Helical" evidence="1">
    <location>
        <begin position="229"/>
        <end position="255"/>
    </location>
</feature>
<feature type="transmembrane region" description="Helical" evidence="1">
    <location>
        <begin position="21"/>
        <end position="38"/>
    </location>
</feature>
<feature type="transmembrane region" description="Helical" evidence="1">
    <location>
        <begin position="281"/>
        <end position="300"/>
    </location>
</feature>
<dbReference type="GO" id="GO:0000155">
    <property type="term" value="F:phosphorelay sensor kinase activity"/>
    <property type="evidence" value="ECO:0007669"/>
    <property type="project" value="InterPro"/>
</dbReference>
<dbReference type="PANTHER" id="PTHR34220">
    <property type="entry name" value="SENSOR HISTIDINE KINASE YPDA"/>
    <property type="match status" value="1"/>
</dbReference>
<dbReference type="PANTHER" id="PTHR34220:SF7">
    <property type="entry name" value="SENSOR HISTIDINE KINASE YPDA"/>
    <property type="match status" value="1"/>
</dbReference>
<sequence>KLELNVQAVISFVSQRIKVKYVIALLPLFAAVLLEAHIRYLSLRLSSPTLYLQINAQLLLECLPFFIAHVMAFKRSARLAVMIWLLGFIAYPALMYTVNTVFSQFANWHYLELQGWILCTGASIIWLISQRTITIQKSLITQWLSSLISLDNVVLIILFCWSFTIAGVLNTHDNPLLNQPFALIFEPSKIVSQFSQFFAYFWQLSVYAVIIYGLYLFNRYILIRHLLATHGVFTFVAACIIFIAVLTPLLTAIVLTLPINDLPTSIANLTPSGNQNIFSKYNYQFMLLFLVISTPIILAFERQQQQSKFNEIAKQQVQTELKLLQQQVNPHFLFNTLNNLYALTLTKSDQAPQLVLHLADLLRYTVYEGQKPSVPLAKELDYLKNFIELHKIRSAHQCKFNLVWPSNSETFNIAPLLLIIIVENAIKHGVEPSSDAAAITIKITINDNILTLYCANPIRPKMAKNKRGIGLNNLLRRLKLLYPNKHSLTTYEQEEIWQTTLTLELSK</sequence>
<name>A0A0F9KZ34_9ZZZZ</name>
<dbReference type="GO" id="GO:0016020">
    <property type="term" value="C:membrane"/>
    <property type="evidence" value="ECO:0007669"/>
    <property type="project" value="InterPro"/>
</dbReference>
<feature type="transmembrane region" description="Helical" evidence="1">
    <location>
        <begin position="150"/>
        <end position="169"/>
    </location>
</feature>
<feature type="domain" description="Signal transduction histidine kinase internal region" evidence="2">
    <location>
        <begin position="319"/>
        <end position="396"/>
    </location>
</feature>
<evidence type="ECO:0000313" key="3">
    <source>
        <dbReference type="EMBL" id="KKM20820.1"/>
    </source>
</evidence>
<keyword evidence="1" id="KW-0812">Transmembrane</keyword>
<dbReference type="InterPro" id="IPR010559">
    <property type="entry name" value="Sig_transdc_His_kin_internal"/>
</dbReference>
<feature type="transmembrane region" description="Helical" evidence="1">
    <location>
        <begin position="50"/>
        <end position="72"/>
    </location>
</feature>
<organism evidence="3">
    <name type="scientific">marine sediment metagenome</name>
    <dbReference type="NCBI Taxonomy" id="412755"/>
    <lineage>
        <taxon>unclassified sequences</taxon>
        <taxon>metagenomes</taxon>
        <taxon>ecological metagenomes</taxon>
    </lineage>
</organism>
<feature type="non-terminal residue" evidence="3">
    <location>
        <position position="1"/>
    </location>
</feature>
<dbReference type="AlphaFoldDB" id="A0A0F9KZ34"/>
<dbReference type="Pfam" id="PF06580">
    <property type="entry name" value="His_kinase"/>
    <property type="match status" value="1"/>
</dbReference>
<keyword evidence="1" id="KW-1133">Transmembrane helix</keyword>
<dbReference type="EMBL" id="LAZR01013690">
    <property type="protein sequence ID" value="KKM20820.1"/>
    <property type="molecule type" value="Genomic_DNA"/>
</dbReference>
<comment type="caution">
    <text evidence="3">The sequence shown here is derived from an EMBL/GenBank/DDBJ whole genome shotgun (WGS) entry which is preliminary data.</text>
</comment>
<protein>
    <recommendedName>
        <fullName evidence="2">Signal transduction histidine kinase internal region domain-containing protein</fullName>
    </recommendedName>
</protein>